<comment type="caution">
    <text evidence="2">The sequence shown here is derived from an EMBL/GenBank/DDBJ whole genome shotgun (WGS) entry which is preliminary data.</text>
</comment>
<evidence type="ECO:0000313" key="2">
    <source>
        <dbReference type="EMBL" id="GAH28616.1"/>
    </source>
</evidence>
<organism evidence="2">
    <name type="scientific">marine sediment metagenome</name>
    <dbReference type="NCBI Taxonomy" id="412755"/>
    <lineage>
        <taxon>unclassified sequences</taxon>
        <taxon>metagenomes</taxon>
        <taxon>ecological metagenomes</taxon>
    </lineage>
</organism>
<dbReference type="Pfam" id="PF12705">
    <property type="entry name" value="PDDEXK_1"/>
    <property type="match status" value="1"/>
</dbReference>
<gene>
    <name evidence="2" type="ORF">S03H2_08130</name>
</gene>
<feature type="non-terminal residue" evidence="2">
    <location>
        <position position="1"/>
    </location>
</feature>
<dbReference type="InterPro" id="IPR038726">
    <property type="entry name" value="PDDEXK_AddAB-type"/>
</dbReference>
<feature type="domain" description="PD-(D/E)XK endonuclease-like" evidence="1">
    <location>
        <begin position="171"/>
        <end position="233"/>
    </location>
</feature>
<evidence type="ECO:0000259" key="1">
    <source>
        <dbReference type="Pfam" id="PF12705"/>
    </source>
</evidence>
<dbReference type="InterPro" id="IPR011604">
    <property type="entry name" value="PDDEXK-like_dom_sf"/>
</dbReference>
<proteinExistence type="predicted"/>
<dbReference type="Gene3D" id="3.90.320.10">
    <property type="match status" value="1"/>
</dbReference>
<dbReference type="InterPro" id="IPR011335">
    <property type="entry name" value="Restrct_endonuc-II-like"/>
</dbReference>
<dbReference type="SUPFAM" id="SSF52980">
    <property type="entry name" value="Restriction endonuclease-like"/>
    <property type="match status" value="1"/>
</dbReference>
<name>X1E5S2_9ZZZZ</name>
<dbReference type="AlphaFoldDB" id="X1E5S2"/>
<protein>
    <recommendedName>
        <fullName evidence="1">PD-(D/E)XK endonuclease-like domain-containing protein</fullName>
    </recommendedName>
</protein>
<accession>X1E5S2</accession>
<reference evidence="2" key="1">
    <citation type="journal article" date="2014" name="Front. Microbiol.">
        <title>High frequency of phylogenetically diverse reductive dehalogenase-homologous genes in deep subseafloor sedimentary metagenomes.</title>
        <authorList>
            <person name="Kawai M."/>
            <person name="Futagami T."/>
            <person name="Toyoda A."/>
            <person name="Takaki Y."/>
            <person name="Nishi S."/>
            <person name="Hori S."/>
            <person name="Arai W."/>
            <person name="Tsubouchi T."/>
            <person name="Morono Y."/>
            <person name="Uchiyama I."/>
            <person name="Ito T."/>
            <person name="Fujiyama A."/>
            <person name="Inagaki F."/>
            <person name="Takami H."/>
        </authorList>
    </citation>
    <scope>NUCLEOTIDE SEQUENCE</scope>
    <source>
        <strain evidence="2">Expedition CK06-06</strain>
    </source>
</reference>
<dbReference type="EMBL" id="BARU01003896">
    <property type="protein sequence ID" value="GAH28616.1"/>
    <property type="molecule type" value="Genomic_DNA"/>
</dbReference>
<sequence>GSLPEKNDHDPYYLKAQFIEDLEEEELYRYRSLKRKSDPGLLAPHYLKTAEIRRSFSRREFPVTELSRLMELERRKGLTPKTGEKGIKLPTILVDKLLKEKGIENDFGVLTHFLISKKLRGASLSMSEPDWLKFNIPEVIQKQCLESAVTLCNNFFSSELGLLALKADHLETEFPFLYLWKGKSGPRYISGQIDLLFEIQGRAYIIDFKTDRMYRPGEYMAQLWLYSLAAQELVCRSNTISSYLFLLRSARPVPLKNGIDWEKTLAGTPIFGK</sequence>